<dbReference type="GO" id="GO:0016853">
    <property type="term" value="F:isomerase activity"/>
    <property type="evidence" value="ECO:0007669"/>
    <property type="project" value="UniProtKB-KW"/>
</dbReference>
<dbReference type="GO" id="GO:1901135">
    <property type="term" value="P:carbohydrate derivative metabolic process"/>
    <property type="evidence" value="ECO:0007669"/>
    <property type="project" value="InterPro"/>
</dbReference>
<dbReference type="EMBL" id="FOLO01000001">
    <property type="protein sequence ID" value="SFB78537.1"/>
    <property type="molecule type" value="Genomic_DNA"/>
</dbReference>
<dbReference type="InterPro" id="IPR050099">
    <property type="entry name" value="SIS_GmhA/DiaA_subfam"/>
</dbReference>
<dbReference type="Proteomes" id="UP000198862">
    <property type="component" value="Unassembled WGS sequence"/>
</dbReference>
<dbReference type="Gene3D" id="3.40.50.10490">
    <property type="entry name" value="Glucose-6-phosphate isomerase like protein, domain 1"/>
    <property type="match status" value="1"/>
</dbReference>
<evidence type="ECO:0000313" key="2">
    <source>
        <dbReference type="EMBL" id="SFB78537.1"/>
    </source>
</evidence>
<dbReference type="OrthoDB" id="9810929at2"/>
<reference evidence="2 3" key="1">
    <citation type="submission" date="2016-10" db="EMBL/GenBank/DDBJ databases">
        <authorList>
            <person name="de Groot N.N."/>
        </authorList>
    </citation>
    <scope>NUCLEOTIDE SEQUENCE [LARGE SCALE GENOMIC DNA]</scope>
    <source>
        <strain evidence="2 3">DSM 6059</strain>
    </source>
</reference>
<evidence type="ECO:0000313" key="3">
    <source>
        <dbReference type="Proteomes" id="UP000198862"/>
    </source>
</evidence>
<dbReference type="RefSeq" id="WP_091978692.1">
    <property type="nucleotide sequence ID" value="NZ_FOLO01000001.1"/>
</dbReference>
<dbReference type="InterPro" id="IPR035461">
    <property type="entry name" value="GmhA/DiaA"/>
</dbReference>
<gene>
    <name evidence="2" type="ORF">SAMN02745724_00067</name>
</gene>
<dbReference type="CDD" id="cd05006">
    <property type="entry name" value="SIS_GmhA"/>
    <property type="match status" value="1"/>
</dbReference>
<keyword evidence="2" id="KW-0413">Isomerase</keyword>
<name>A0A1I1DUN4_9GAMM</name>
<dbReference type="AlphaFoldDB" id="A0A1I1DUN4"/>
<dbReference type="GO" id="GO:0097367">
    <property type="term" value="F:carbohydrate derivative binding"/>
    <property type="evidence" value="ECO:0007669"/>
    <property type="project" value="InterPro"/>
</dbReference>
<protein>
    <submittedName>
        <fullName evidence="2">D-sedoheptulose 7-phosphate isomerase</fullName>
    </submittedName>
</protein>
<dbReference type="SUPFAM" id="SSF53697">
    <property type="entry name" value="SIS domain"/>
    <property type="match status" value="1"/>
</dbReference>
<accession>A0A1I1DUN4</accession>
<dbReference type="PANTHER" id="PTHR30390">
    <property type="entry name" value="SEDOHEPTULOSE 7-PHOSPHATE ISOMERASE / DNAA INITIATOR-ASSOCIATING FACTOR FOR REPLICATION INITIATION"/>
    <property type="match status" value="1"/>
</dbReference>
<proteinExistence type="predicted"/>
<dbReference type="Pfam" id="PF13580">
    <property type="entry name" value="SIS_2"/>
    <property type="match status" value="1"/>
</dbReference>
<sequence>MKDLAMSYLNSLERHRRAFDTMEAYQVQAIELLAQCKKTLTNGGKVIWFGNGGSAADSQHLAAEFMVRYKKDRAPLASIALTTDTSILTAHSNDYHFDSVFERQIQGLCKKEDLVIGLTTSGTSNNINLALLAANEMGAYTVALTGRDGGKVKDIAKLPIIIENDETARIQEAHMFIGHWLCEGLDVICDELTKSKV</sequence>
<keyword evidence="3" id="KW-1185">Reference proteome</keyword>
<evidence type="ECO:0000259" key="1">
    <source>
        <dbReference type="PROSITE" id="PS51464"/>
    </source>
</evidence>
<organism evidence="2 3">
    <name type="scientific">Pseudoalteromonas denitrificans DSM 6059</name>
    <dbReference type="NCBI Taxonomy" id="1123010"/>
    <lineage>
        <taxon>Bacteria</taxon>
        <taxon>Pseudomonadati</taxon>
        <taxon>Pseudomonadota</taxon>
        <taxon>Gammaproteobacteria</taxon>
        <taxon>Alteromonadales</taxon>
        <taxon>Pseudoalteromonadaceae</taxon>
        <taxon>Pseudoalteromonas</taxon>
    </lineage>
</organism>
<dbReference type="PROSITE" id="PS51464">
    <property type="entry name" value="SIS"/>
    <property type="match status" value="1"/>
</dbReference>
<dbReference type="PANTHER" id="PTHR30390:SF6">
    <property type="entry name" value="DNAA INITIATOR-ASSOCIATING PROTEIN DIAA"/>
    <property type="match status" value="1"/>
</dbReference>
<feature type="domain" description="SIS" evidence="1">
    <location>
        <begin position="36"/>
        <end position="197"/>
    </location>
</feature>
<dbReference type="InterPro" id="IPR046348">
    <property type="entry name" value="SIS_dom_sf"/>
</dbReference>
<dbReference type="STRING" id="1123010.SAMN02745724_00067"/>
<dbReference type="InterPro" id="IPR001347">
    <property type="entry name" value="SIS_dom"/>
</dbReference>